<name>A0ABP0F2J9_CLALP</name>
<dbReference type="InterPro" id="IPR050911">
    <property type="entry name" value="DRAM/TMEM150_Autophagy_Mod"/>
</dbReference>
<comment type="caution">
    <text evidence="8">The sequence shown here is derived from an EMBL/GenBank/DDBJ whole genome shotgun (WGS) entry which is preliminary data.</text>
</comment>
<evidence type="ECO:0000259" key="7">
    <source>
        <dbReference type="Pfam" id="PF10277"/>
    </source>
</evidence>
<feature type="transmembrane region" description="Helical" evidence="6">
    <location>
        <begin position="96"/>
        <end position="114"/>
    </location>
</feature>
<organism evidence="8 9">
    <name type="scientific">Clavelina lepadiformis</name>
    <name type="common">Light-bulb sea squirt</name>
    <name type="synonym">Ascidia lepadiformis</name>
    <dbReference type="NCBI Taxonomy" id="159417"/>
    <lineage>
        <taxon>Eukaryota</taxon>
        <taxon>Metazoa</taxon>
        <taxon>Chordata</taxon>
        <taxon>Tunicata</taxon>
        <taxon>Ascidiacea</taxon>
        <taxon>Aplousobranchia</taxon>
        <taxon>Clavelinidae</taxon>
        <taxon>Clavelina</taxon>
    </lineage>
</organism>
<evidence type="ECO:0000256" key="3">
    <source>
        <dbReference type="ARBA" id="ARBA00022692"/>
    </source>
</evidence>
<evidence type="ECO:0000256" key="4">
    <source>
        <dbReference type="ARBA" id="ARBA00022989"/>
    </source>
</evidence>
<keyword evidence="5 6" id="KW-0472">Membrane</keyword>
<dbReference type="PANTHER" id="PTHR21324">
    <property type="entry name" value="FASTING-INDUCIBLE INTEGRAL MEMBRANE PROTEIN TM6P1-RELATED"/>
    <property type="match status" value="1"/>
</dbReference>
<dbReference type="PANTHER" id="PTHR21324:SF18">
    <property type="entry name" value="DNA DAMAGE-REGULATED AUTOPHAGY MODULATOR PROTEIN 1-LIKE"/>
    <property type="match status" value="1"/>
</dbReference>
<proteinExistence type="inferred from homology"/>
<comment type="subcellular location">
    <subcellularLocation>
        <location evidence="1">Endomembrane system</location>
        <topology evidence="1">Multi-pass membrane protein</topology>
    </subcellularLocation>
</comment>
<keyword evidence="4 6" id="KW-1133">Transmembrane helix</keyword>
<feature type="transmembrane region" description="Helical" evidence="6">
    <location>
        <begin position="154"/>
        <end position="172"/>
    </location>
</feature>
<evidence type="ECO:0000256" key="6">
    <source>
        <dbReference type="SAM" id="Phobius"/>
    </source>
</evidence>
<dbReference type="Pfam" id="PF10277">
    <property type="entry name" value="Frag1"/>
    <property type="match status" value="1"/>
</dbReference>
<feature type="domain" description="CWH43-like N-terminal" evidence="7">
    <location>
        <begin position="12"/>
        <end position="171"/>
    </location>
</feature>
<reference evidence="8 9" key="1">
    <citation type="submission" date="2024-02" db="EMBL/GenBank/DDBJ databases">
        <authorList>
            <person name="Daric V."/>
            <person name="Darras S."/>
        </authorList>
    </citation>
    <scope>NUCLEOTIDE SEQUENCE [LARGE SCALE GENOMIC DNA]</scope>
</reference>
<evidence type="ECO:0000256" key="1">
    <source>
        <dbReference type="ARBA" id="ARBA00004127"/>
    </source>
</evidence>
<evidence type="ECO:0000256" key="2">
    <source>
        <dbReference type="ARBA" id="ARBA00006565"/>
    </source>
</evidence>
<protein>
    <recommendedName>
        <fullName evidence="7">CWH43-like N-terminal domain-containing protein</fullName>
    </recommendedName>
</protein>
<keyword evidence="3 6" id="KW-0812">Transmembrane</keyword>
<evidence type="ECO:0000313" key="8">
    <source>
        <dbReference type="EMBL" id="CAK8673947.1"/>
    </source>
</evidence>
<dbReference type="InterPro" id="IPR019402">
    <property type="entry name" value="CWH43_N"/>
</dbReference>
<gene>
    <name evidence="8" type="ORF">CVLEPA_LOCUS3677</name>
</gene>
<feature type="transmembrane region" description="Helical" evidence="6">
    <location>
        <begin position="126"/>
        <end position="147"/>
    </location>
</feature>
<sequence length="180" mass="20146">MTISVCGNKLITILPCFLLIWSCFAFLICYVIAVKRDDVARVFPYISDIAFYKPESQIFSQMMNISVMAAFVCIYIRYKQIQNLLCDACAISINRLSCAFGIISSLGISMVANFQEKTTLKLIHEIGAGLLMISGILYQMTQSYLTYKTSKDKICFCCRLLILVISLTASIASDKIYCGV</sequence>
<evidence type="ECO:0000256" key="5">
    <source>
        <dbReference type="ARBA" id="ARBA00023136"/>
    </source>
</evidence>
<feature type="transmembrane region" description="Helical" evidence="6">
    <location>
        <begin position="12"/>
        <end position="33"/>
    </location>
</feature>
<accession>A0ABP0F2J9</accession>
<keyword evidence="9" id="KW-1185">Reference proteome</keyword>
<dbReference type="Proteomes" id="UP001642483">
    <property type="component" value="Unassembled WGS sequence"/>
</dbReference>
<dbReference type="EMBL" id="CAWYQH010000002">
    <property type="protein sequence ID" value="CAK8673947.1"/>
    <property type="molecule type" value="Genomic_DNA"/>
</dbReference>
<comment type="similarity">
    <text evidence="2">Belongs to the DRAM/TMEM150 family.</text>
</comment>
<feature type="transmembrane region" description="Helical" evidence="6">
    <location>
        <begin position="58"/>
        <end position="76"/>
    </location>
</feature>
<evidence type="ECO:0000313" key="9">
    <source>
        <dbReference type="Proteomes" id="UP001642483"/>
    </source>
</evidence>